<feature type="domain" description="Glycosyl transferase family 1" evidence="2">
    <location>
        <begin position="187"/>
        <end position="346"/>
    </location>
</feature>
<reference evidence="4" key="1">
    <citation type="submission" date="2021-02" db="EMBL/GenBank/DDBJ databases">
        <title>Metagenome analyses of Stigonema ocellatum DSM 106950, Chlorogloea purpurea SAG 13.99 and Gomphosphaeria aponina DSM 107014.</title>
        <authorList>
            <person name="Marter P."/>
            <person name="Huang S."/>
        </authorList>
    </citation>
    <scope>NUCLEOTIDE SEQUENCE</scope>
    <source>
        <strain evidence="4">JP213</strain>
    </source>
</reference>
<dbReference type="Gene3D" id="3.40.50.2000">
    <property type="entry name" value="Glycogen Phosphorylase B"/>
    <property type="match status" value="2"/>
</dbReference>
<dbReference type="GO" id="GO:0016757">
    <property type="term" value="F:glycosyltransferase activity"/>
    <property type="evidence" value="ECO:0007669"/>
    <property type="project" value="InterPro"/>
</dbReference>
<dbReference type="SUPFAM" id="SSF53756">
    <property type="entry name" value="UDP-Glycosyltransferase/glycogen phosphorylase"/>
    <property type="match status" value="1"/>
</dbReference>
<evidence type="ECO:0000259" key="2">
    <source>
        <dbReference type="Pfam" id="PF00534"/>
    </source>
</evidence>
<evidence type="ECO:0000256" key="1">
    <source>
        <dbReference type="ARBA" id="ARBA00022679"/>
    </source>
</evidence>
<evidence type="ECO:0000313" key="5">
    <source>
        <dbReference type="Proteomes" id="UP000767446"/>
    </source>
</evidence>
<dbReference type="Proteomes" id="UP000767446">
    <property type="component" value="Unassembled WGS sequence"/>
</dbReference>
<keyword evidence="1" id="KW-0808">Transferase</keyword>
<dbReference type="AlphaFoldDB" id="A0A941JQF3"/>
<evidence type="ECO:0000313" key="4">
    <source>
        <dbReference type="EMBL" id="MBR8828943.1"/>
    </source>
</evidence>
<comment type="caution">
    <text evidence="4">The sequence shown here is derived from an EMBL/GenBank/DDBJ whole genome shotgun (WGS) entry which is preliminary data.</text>
</comment>
<feature type="domain" description="Glycosyltransferase subfamily 4-like N-terminal" evidence="3">
    <location>
        <begin position="18"/>
        <end position="175"/>
    </location>
</feature>
<evidence type="ECO:0000259" key="3">
    <source>
        <dbReference type="Pfam" id="PF13439"/>
    </source>
</evidence>
<dbReference type="FunFam" id="3.40.50.2000:FF:000119">
    <property type="entry name" value="Glycosyl transferase group 1"/>
    <property type="match status" value="1"/>
</dbReference>
<organism evidence="4 5">
    <name type="scientific">Gomphosphaeria aponina SAG 52.96 = DSM 107014</name>
    <dbReference type="NCBI Taxonomy" id="1521640"/>
    <lineage>
        <taxon>Bacteria</taxon>
        <taxon>Bacillati</taxon>
        <taxon>Cyanobacteriota</taxon>
        <taxon>Cyanophyceae</taxon>
        <taxon>Oscillatoriophycideae</taxon>
        <taxon>Chroococcales</taxon>
        <taxon>Gomphosphaeriaceae</taxon>
        <taxon>Gomphosphaeria</taxon>
    </lineage>
</organism>
<dbReference type="InterPro" id="IPR001296">
    <property type="entry name" value="Glyco_trans_1"/>
</dbReference>
<dbReference type="PANTHER" id="PTHR46401:SF2">
    <property type="entry name" value="GLYCOSYLTRANSFERASE WBBK-RELATED"/>
    <property type="match status" value="1"/>
</dbReference>
<gene>
    <name evidence="4" type="ORF">DSM107014_13760</name>
</gene>
<dbReference type="InterPro" id="IPR028098">
    <property type="entry name" value="Glyco_trans_4-like_N"/>
</dbReference>
<accession>A0A941JQF3</accession>
<dbReference type="EMBL" id="JADQBC010000096">
    <property type="protein sequence ID" value="MBR8828943.1"/>
    <property type="molecule type" value="Genomic_DNA"/>
</dbReference>
<proteinExistence type="predicted"/>
<dbReference type="Pfam" id="PF13439">
    <property type="entry name" value="Glyco_transf_4"/>
    <property type="match status" value="1"/>
</dbReference>
<dbReference type="CDD" id="cd03809">
    <property type="entry name" value="GT4_MtfB-like"/>
    <property type="match status" value="1"/>
</dbReference>
<dbReference type="GO" id="GO:0009103">
    <property type="term" value="P:lipopolysaccharide biosynthetic process"/>
    <property type="evidence" value="ECO:0007669"/>
    <property type="project" value="TreeGrafter"/>
</dbReference>
<name>A0A941JQF3_9CHRO</name>
<sequence>MTHKIAIDLTAYTPSRMDGINRYSFEILKALLNTNLDFLVYTSHPILPNKRIKVIANPEMSDNNFQGNITRLFWHQFQLPQYLKQDKISLLYTPVPEGMFFPVCPQIITVHDLLPIFFPEVYPRIKYYFQYILPYLLKSATAIIAVSQSTKNDLQKYYNIPSDLIHVVYPGYNSDNFNSILTPEANNIPAKYKLQNFILCVGETRPYKNTRRLIYAFSQLNFPDLTLAIVGKLSKMDKELISLPKELNIVDKVSFLGEVTDEELAGLYHTAKAFVFPSLYEGFGIPPLEAMACGCPVVTSRVASLPEVCGDAVYYVNPEDINSITEGIYQVLTDINLAAKLRNQGLERVKQFDYQITASRIKEIISINSNVNF</sequence>
<dbReference type="Pfam" id="PF00534">
    <property type="entry name" value="Glycos_transf_1"/>
    <property type="match status" value="1"/>
</dbReference>
<dbReference type="PANTHER" id="PTHR46401">
    <property type="entry name" value="GLYCOSYLTRANSFERASE WBBK-RELATED"/>
    <property type="match status" value="1"/>
</dbReference>
<protein>
    <submittedName>
        <fullName evidence="4">Glycosyltransferase family 4 protein</fullName>
    </submittedName>
</protein>